<comment type="caution">
    <text evidence="3">The sequence shown here is derived from an EMBL/GenBank/DDBJ whole genome shotgun (WGS) entry which is preliminary data.</text>
</comment>
<dbReference type="PANTHER" id="PTHR34826:SF2">
    <property type="entry name" value="UPF0590 PROTEIN C409.17C"/>
    <property type="match status" value="1"/>
</dbReference>
<dbReference type="InterPro" id="IPR013897">
    <property type="entry name" value="Duc1"/>
</dbReference>
<dbReference type="Gene3D" id="1.10.10.10">
    <property type="entry name" value="Winged helix-like DNA-binding domain superfamily/Winged helix DNA-binding domain"/>
    <property type="match status" value="1"/>
</dbReference>
<dbReference type="InParanoid" id="A0A2V0PEE8"/>
<organism evidence="3 4">
    <name type="scientific">Raphidocelis subcapitata</name>
    <dbReference type="NCBI Taxonomy" id="307507"/>
    <lineage>
        <taxon>Eukaryota</taxon>
        <taxon>Viridiplantae</taxon>
        <taxon>Chlorophyta</taxon>
        <taxon>core chlorophytes</taxon>
        <taxon>Chlorophyceae</taxon>
        <taxon>CS clade</taxon>
        <taxon>Sphaeropleales</taxon>
        <taxon>Selenastraceae</taxon>
        <taxon>Raphidocelis</taxon>
    </lineage>
</organism>
<dbReference type="Pfam" id="PF00610">
    <property type="entry name" value="DEP"/>
    <property type="match status" value="1"/>
</dbReference>
<dbReference type="OrthoDB" id="42898at2759"/>
<dbReference type="InterPro" id="IPR036390">
    <property type="entry name" value="WH_DNA-bd_sf"/>
</dbReference>
<evidence type="ECO:0000259" key="2">
    <source>
        <dbReference type="PROSITE" id="PS50186"/>
    </source>
</evidence>
<dbReference type="AlphaFoldDB" id="A0A2V0PEE8"/>
<sequence length="729" mass="77310">MASVASYSPMESISELALSMRDGLAPSIKDRTHRLRTYRRCFPGSEGVKWLVRGGHAPDEASAVALGNAMLQAGLLHHVAYERTFKGSDLLYKFAADDDAGALSALGQLSTAPSLSALSGFGSGAATPTPGTPTAQPGTPASEAVAMTPMKSSLRTARSVPNPSHAPHPHAHRALINAQVHSLNTKLERLASQHAALVASNASQQEAWDAAAAADLGELREALAALGSALVPAHRKVAVLSSHVGALQSQLASQRALGAMQHAILALAALALGTGWAPAALWALAAGAVGALVAAALSWRSDAARGALVAAEERAAAAHAADAAARFAALAAGARRGGKGGDGAGGDGAGAPLRVLATASQSGSDAAPPAMSPETQKLLVGQVFEGKTIDETAPTVEEFEAESWPDGPLIMRPSPKSNDMAVTRMTRYESPVHVAIPTPAHAQWEAAQARWAAVASEADADDAAEAAARASEAAAGGWVPAPGAGVPVNHYLIHFESDLFVGKMLVYIKGLPSSYDPYFEGKKRRSVLMVQGRFKRPLAVDDVVCGQEYGRPYKNLRGCWLMEKIVLAFAKRVVAAMELGDMAKEPYMLFPLLPLAHVINVALPGQEPPIDQAPEDCRLWDPSLVDRNGGPMATEARRRLFMADKARRGRTFSTEHVWTFYIWQQVIDVGGYYLDLLVQQYDMIQHLDGQPLQSMIKDKASGQYLFNMLYWNKKQILDNERQREAAGQA</sequence>
<dbReference type="GO" id="GO:0035556">
    <property type="term" value="P:intracellular signal transduction"/>
    <property type="evidence" value="ECO:0007669"/>
    <property type="project" value="InterPro"/>
</dbReference>
<name>A0A2V0PEE8_9CHLO</name>
<feature type="region of interest" description="Disordered" evidence="1">
    <location>
        <begin position="122"/>
        <end position="142"/>
    </location>
</feature>
<evidence type="ECO:0000256" key="1">
    <source>
        <dbReference type="SAM" id="MobiDB-lite"/>
    </source>
</evidence>
<dbReference type="EMBL" id="BDRX01000096">
    <property type="protein sequence ID" value="GBF97342.1"/>
    <property type="molecule type" value="Genomic_DNA"/>
</dbReference>
<dbReference type="InterPro" id="IPR036388">
    <property type="entry name" value="WH-like_DNA-bd_sf"/>
</dbReference>
<keyword evidence="4" id="KW-1185">Reference proteome</keyword>
<dbReference type="Pfam" id="PF08588">
    <property type="entry name" value="Duc1"/>
    <property type="match status" value="1"/>
</dbReference>
<protein>
    <recommendedName>
        <fullName evidence="2">DEP domain-containing protein</fullName>
    </recommendedName>
</protein>
<reference evidence="3 4" key="1">
    <citation type="journal article" date="2018" name="Sci. Rep.">
        <title>Raphidocelis subcapitata (=Pseudokirchneriella subcapitata) provides an insight into genome evolution and environmental adaptations in the Sphaeropleales.</title>
        <authorList>
            <person name="Suzuki S."/>
            <person name="Yamaguchi H."/>
            <person name="Nakajima N."/>
            <person name="Kawachi M."/>
        </authorList>
    </citation>
    <scope>NUCLEOTIDE SEQUENCE [LARGE SCALE GENOMIC DNA]</scope>
    <source>
        <strain evidence="3 4">NIES-35</strain>
    </source>
</reference>
<evidence type="ECO:0000313" key="4">
    <source>
        <dbReference type="Proteomes" id="UP000247498"/>
    </source>
</evidence>
<feature type="domain" description="DEP" evidence="2">
    <location>
        <begin position="20"/>
        <end position="96"/>
    </location>
</feature>
<accession>A0A2V0PEE8</accession>
<dbReference type="SMART" id="SM00049">
    <property type="entry name" value="DEP"/>
    <property type="match status" value="1"/>
</dbReference>
<dbReference type="PROSITE" id="PS50186">
    <property type="entry name" value="DEP"/>
    <property type="match status" value="1"/>
</dbReference>
<evidence type="ECO:0000313" key="3">
    <source>
        <dbReference type="EMBL" id="GBF97342.1"/>
    </source>
</evidence>
<proteinExistence type="predicted"/>
<feature type="compositionally biased region" description="Low complexity" evidence="1">
    <location>
        <begin position="122"/>
        <end position="141"/>
    </location>
</feature>
<dbReference type="SUPFAM" id="SSF46785">
    <property type="entry name" value="Winged helix' DNA-binding domain"/>
    <property type="match status" value="1"/>
</dbReference>
<dbReference type="CDD" id="cd04371">
    <property type="entry name" value="DEP"/>
    <property type="match status" value="1"/>
</dbReference>
<dbReference type="PANTHER" id="PTHR34826">
    <property type="entry name" value="UPF0590 PROTEIN C409.17C"/>
    <property type="match status" value="1"/>
</dbReference>
<dbReference type="Proteomes" id="UP000247498">
    <property type="component" value="Unassembled WGS sequence"/>
</dbReference>
<dbReference type="STRING" id="307507.A0A2V0PEE8"/>
<gene>
    <name evidence="3" type="ORF">Rsub_10033</name>
</gene>
<dbReference type="InterPro" id="IPR000591">
    <property type="entry name" value="DEP_dom"/>
</dbReference>